<keyword evidence="7" id="KW-1185">Reference proteome</keyword>
<dbReference type="SUPFAM" id="SSF50331">
    <property type="entry name" value="MOP-like"/>
    <property type="match status" value="1"/>
</dbReference>
<evidence type="ECO:0000256" key="1">
    <source>
        <dbReference type="ARBA" id="ARBA00022448"/>
    </source>
</evidence>
<evidence type="ECO:0000313" key="7">
    <source>
        <dbReference type="Proteomes" id="UP000003527"/>
    </source>
</evidence>
<dbReference type="InterPro" id="IPR003439">
    <property type="entry name" value="ABC_transporter-like_ATP-bd"/>
</dbReference>
<accession>G9WUG1</accession>
<evidence type="ECO:0000313" key="6">
    <source>
        <dbReference type="EMBL" id="EHL11979.1"/>
    </source>
</evidence>
<dbReference type="InterPro" id="IPR050093">
    <property type="entry name" value="ABC_SmlMolc_Importer"/>
</dbReference>
<reference evidence="6 7" key="1">
    <citation type="submission" date="2011-08" db="EMBL/GenBank/DDBJ databases">
        <title>The Genome Sequence of Oribacterium sp. ACB7.</title>
        <authorList>
            <consortium name="The Broad Institute Genome Sequencing Platform"/>
            <person name="Earl A."/>
            <person name="Ward D."/>
            <person name="Feldgarden M."/>
            <person name="Gevers D."/>
            <person name="Sizova M."/>
            <person name="Hazen A."/>
            <person name="Epstein S."/>
            <person name="Young S.K."/>
            <person name="Zeng Q."/>
            <person name="Gargeya S."/>
            <person name="Fitzgerald M."/>
            <person name="Haas B."/>
            <person name="Abouelleil A."/>
            <person name="Alvarado L."/>
            <person name="Arachchi H.M."/>
            <person name="Berlin A."/>
            <person name="Brown A."/>
            <person name="Chapman S.B."/>
            <person name="Chen Z."/>
            <person name="Dunbar C."/>
            <person name="Freedman E."/>
            <person name="Gearin G."/>
            <person name="Gellesch M."/>
            <person name="Goldberg J."/>
            <person name="Griggs A."/>
            <person name="Gujja S."/>
            <person name="Heiman D."/>
            <person name="Howarth C."/>
            <person name="Larson L."/>
            <person name="Lui A."/>
            <person name="MacDonald P.J.P."/>
            <person name="Montmayeur A."/>
            <person name="Murphy C."/>
            <person name="Neiman D."/>
            <person name="Pearson M."/>
            <person name="Priest M."/>
            <person name="Roberts A."/>
            <person name="Saif S."/>
            <person name="Shea T."/>
            <person name="Shenoy N."/>
            <person name="Sisk P."/>
            <person name="Stolte C."/>
            <person name="Sykes S."/>
            <person name="Wortman J."/>
            <person name="Nusbaum C."/>
            <person name="Birren B."/>
        </authorList>
    </citation>
    <scope>NUCLEOTIDE SEQUENCE [LARGE SCALE GENOMIC DNA]</scope>
    <source>
        <strain evidence="6 7">ACB7</strain>
    </source>
</reference>
<dbReference type="AlphaFoldDB" id="G9WUG1"/>
<dbReference type="GO" id="GO:0016887">
    <property type="term" value="F:ATP hydrolysis activity"/>
    <property type="evidence" value="ECO:0007669"/>
    <property type="project" value="InterPro"/>
</dbReference>
<dbReference type="PATRIC" id="fig|796944.3.peg.992"/>
<gene>
    <name evidence="6" type="ORF">HMPREF9624_00286</name>
</gene>
<feature type="domain" description="ABC transporter" evidence="5">
    <location>
        <begin position="20"/>
        <end position="252"/>
    </location>
</feature>
<dbReference type="Gene3D" id="3.40.50.300">
    <property type="entry name" value="P-loop containing nucleotide triphosphate hydrolases"/>
    <property type="match status" value="1"/>
</dbReference>
<dbReference type="GO" id="GO:0005524">
    <property type="term" value="F:ATP binding"/>
    <property type="evidence" value="ECO:0007669"/>
    <property type="project" value="UniProtKB-KW"/>
</dbReference>
<dbReference type="FunFam" id="3.40.50.300:FF:000425">
    <property type="entry name" value="Probable ABC transporter, ATP-binding subunit"/>
    <property type="match status" value="1"/>
</dbReference>
<keyword evidence="1" id="KW-0813">Transport</keyword>
<dbReference type="PROSITE" id="PS50893">
    <property type="entry name" value="ABC_TRANSPORTER_2"/>
    <property type="match status" value="1"/>
</dbReference>
<proteinExistence type="predicted"/>
<dbReference type="PROSITE" id="PS00211">
    <property type="entry name" value="ABC_TRANSPORTER_1"/>
    <property type="match status" value="1"/>
</dbReference>
<dbReference type="SMART" id="SM00382">
    <property type="entry name" value="AAA"/>
    <property type="match status" value="1"/>
</dbReference>
<dbReference type="InterPro" id="IPR003593">
    <property type="entry name" value="AAA+_ATPase"/>
</dbReference>
<dbReference type="PANTHER" id="PTHR42781:SF4">
    <property type="entry name" value="SPERMIDINE_PUTRESCINE IMPORT ATP-BINDING PROTEIN POTA"/>
    <property type="match status" value="1"/>
</dbReference>
<dbReference type="Proteomes" id="UP000003527">
    <property type="component" value="Unassembled WGS sequence"/>
</dbReference>
<keyword evidence="2" id="KW-0547">Nucleotide-binding</keyword>
<dbReference type="Pfam" id="PF00005">
    <property type="entry name" value="ABC_tran"/>
    <property type="match status" value="1"/>
</dbReference>
<dbReference type="EC" id="7.6.2.9" evidence="4"/>
<dbReference type="HOGENOM" id="CLU_000604_1_1_9"/>
<sequence>MSRNEIPASQYTKAIGNIVANMDGISFRYGKKEPYVLENFSLSIEEGEIFCLLGESGCGKTTCLQILGGFIFPECGKVTIAGVDYSRIPPEKRPVATVFQSYALFPHFSVMENVVYGLKQKGMKKKTREDLGEKYLSLVGLSGYESRNVTELSGGQQQRVALARSLAIEPKLLLLDEPLSNLDAGLRQKIREELKILQKKLGISMLFVTHDQEEAMGLANRIGIMREGKILQIGSGEDLYRRPVSDYVRDFFGESNRISYQGKDYILRPEEIGMKNEKASVPSLSGELGKEENEVILEATVLTVQFLAILKQYYVEWEGQRIKVKISSRAPFEEGERVKLFFHRLEES</sequence>
<dbReference type="EMBL" id="AFZD01000016">
    <property type="protein sequence ID" value="EHL11979.1"/>
    <property type="molecule type" value="Genomic_DNA"/>
</dbReference>
<protein>
    <recommendedName>
        <fullName evidence="4">ABC-type quaternary amine transporter</fullName>
        <ecNumber evidence="4">7.6.2.9</ecNumber>
    </recommendedName>
</protein>
<name>G9WUG1_9FIRM</name>
<organism evidence="6 7">
    <name type="scientific">Oribacterium asaccharolyticum ACB7</name>
    <dbReference type="NCBI Taxonomy" id="796944"/>
    <lineage>
        <taxon>Bacteria</taxon>
        <taxon>Bacillati</taxon>
        <taxon>Bacillota</taxon>
        <taxon>Clostridia</taxon>
        <taxon>Lachnospirales</taxon>
        <taxon>Lachnospiraceae</taxon>
        <taxon>Oribacterium</taxon>
    </lineage>
</organism>
<dbReference type="PANTHER" id="PTHR42781">
    <property type="entry name" value="SPERMIDINE/PUTRESCINE IMPORT ATP-BINDING PROTEIN POTA"/>
    <property type="match status" value="1"/>
</dbReference>
<evidence type="ECO:0000256" key="3">
    <source>
        <dbReference type="ARBA" id="ARBA00022840"/>
    </source>
</evidence>
<dbReference type="InterPro" id="IPR008995">
    <property type="entry name" value="Mo/tungstate-bd_C_term_dom"/>
</dbReference>
<comment type="caution">
    <text evidence="6">The sequence shown here is derived from an EMBL/GenBank/DDBJ whole genome shotgun (WGS) entry which is preliminary data.</text>
</comment>
<dbReference type="RefSeq" id="WP_009536219.1">
    <property type="nucleotide sequence ID" value="NZ_JH414504.1"/>
</dbReference>
<evidence type="ECO:0000259" key="5">
    <source>
        <dbReference type="PROSITE" id="PS50893"/>
    </source>
</evidence>
<dbReference type="InterPro" id="IPR017871">
    <property type="entry name" value="ABC_transporter-like_CS"/>
</dbReference>
<dbReference type="InterPro" id="IPR027417">
    <property type="entry name" value="P-loop_NTPase"/>
</dbReference>
<dbReference type="GO" id="GO:0015418">
    <property type="term" value="F:ABC-type quaternary ammonium compound transporting activity"/>
    <property type="evidence" value="ECO:0007669"/>
    <property type="project" value="UniProtKB-EC"/>
</dbReference>
<evidence type="ECO:0000256" key="2">
    <source>
        <dbReference type="ARBA" id="ARBA00022741"/>
    </source>
</evidence>
<dbReference type="SUPFAM" id="SSF52540">
    <property type="entry name" value="P-loop containing nucleoside triphosphate hydrolases"/>
    <property type="match status" value="1"/>
</dbReference>
<keyword evidence="3" id="KW-0067">ATP-binding</keyword>
<evidence type="ECO:0000256" key="4">
    <source>
        <dbReference type="ARBA" id="ARBA00066388"/>
    </source>
</evidence>